<comment type="caution">
    <text evidence="1">The sequence shown here is derived from an EMBL/GenBank/DDBJ whole genome shotgun (WGS) entry which is preliminary data.</text>
</comment>
<keyword evidence="2" id="KW-1185">Reference proteome</keyword>
<dbReference type="RefSeq" id="WP_133736475.1">
    <property type="nucleotide sequence ID" value="NZ_SOAX01000005.1"/>
</dbReference>
<sequence>MTIHTTNRIENDPRIWRASQHKTADAQAVATGFPELDHLLAASGWPQGTLIECHCPASGIGEIRLFRRVMEVCSGQGQSVFWVDPPHTPYAPGLGQLDMGLEHVFLIRTNDEEDRVWTLEQLLKCPAAGLVMGWSPSCNPAHLRRLQLAAEGGDTMGVVVITSGSVHSASPAPVRLALTPTLPQGLRIDIQRQRGGQAGRLSLALPPLLPDHGPGSEGH</sequence>
<dbReference type="SUPFAM" id="SSF52540">
    <property type="entry name" value="P-loop containing nucleoside triphosphate hydrolases"/>
    <property type="match status" value="1"/>
</dbReference>
<dbReference type="OrthoDB" id="9811176at2"/>
<dbReference type="NCBIfam" id="NF033429">
    <property type="entry name" value="ImuA_translesion"/>
    <property type="match status" value="1"/>
</dbReference>
<proteinExistence type="predicted"/>
<gene>
    <name evidence="1" type="ORF">DES49_2217</name>
</gene>
<dbReference type="InterPro" id="IPR047610">
    <property type="entry name" value="ImuA_translesion"/>
</dbReference>
<dbReference type="InterPro" id="IPR017166">
    <property type="entry name" value="UCP037290"/>
</dbReference>
<protein>
    <recommendedName>
        <fullName evidence="3">Protein ImuA</fullName>
    </recommendedName>
</protein>
<dbReference type="Proteomes" id="UP000295830">
    <property type="component" value="Unassembled WGS sequence"/>
</dbReference>
<dbReference type="InterPro" id="IPR027417">
    <property type="entry name" value="P-loop_NTPase"/>
</dbReference>
<name>A0A4R7JR46_9GAMM</name>
<organism evidence="1 2">
    <name type="scientific">Halospina denitrificans</name>
    <dbReference type="NCBI Taxonomy" id="332522"/>
    <lineage>
        <taxon>Bacteria</taxon>
        <taxon>Pseudomonadati</taxon>
        <taxon>Pseudomonadota</taxon>
        <taxon>Gammaproteobacteria</taxon>
        <taxon>Halospina</taxon>
    </lineage>
</organism>
<dbReference type="EMBL" id="SOAX01000005">
    <property type="protein sequence ID" value="TDT39299.1"/>
    <property type="molecule type" value="Genomic_DNA"/>
</dbReference>
<accession>A0A4R7JR46</accession>
<evidence type="ECO:0008006" key="3">
    <source>
        <dbReference type="Google" id="ProtNLM"/>
    </source>
</evidence>
<dbReference type="PIRSF" id="PIRSF037290">
    <property type="entry name" value="UCP037290"/>
    <property type="match status" value="1"/>
</dbReference>
<dbReference type="Gene3D" id="3.40.50.300">
    <property type="entry name" value="P-loop containing nucleotide triphosphate hydrolases"/>
    <property type="match status" value="1"/>
</dbReference>
<reference evidence="1 2" key="1">
    <citation type="submission" date="2019-03" db="EMBL/GenBank/DDBJ databases">
        <title>Genomic Encyclopedia of Type Strains, Phase IV (KMG-IV): sequencing the most valuable type-strain genomes for metagenomic binning, comparative biology and taxonomic classification.</title>
        <authorList>
            <person name="Goeker M."/>
        </authorList>
    </citation>
    <scope>NUCLEOTIDE SEQUENCE [LARGE SCALE GENOMIC DNA]</scope>
    <source>
        <strain evidence="1 2">DSM 15505</strain>
    </source>
</reference>
<dbReference type="AlphaFoldDB" id="A0A4R7JR46"/>
<evidence type="ECO:0000313" key="2">
    <source>
        <dbReference type="Proteomes" id="UP000295830"/>
    </source>
</evidence>
<evidence type="ECO:0000313" key="1">
    <source>
        <dbReference type="EMBL" id="TDT39299.1"/>
    </source>
</evidence>